<proteinExistence type="predicted"/>
<dbReference type="EMBL" id="BK015452">
    <property type="protein sequence ID" value="DAE07519.1"/>
    <property type="molecule type" value="Genomic_DNA"/>
</dbReference>
<reference evidence="1" key="1">
    <citation type="journal article" date="2021" name="Proc. Natl. Acad. Sci. U.S.A.">
        <title>A Catalog of Tens of Thousands of Viruses from Human Metagenomes Reveals Hidden Associations with Chronic Diseases.</title>
        <authorList>
            <person name="Tisza M.J."/>
            <person name="Buck C.B."/>
        </authorList>
    </citation>
    <scope>NUCLEOTIDE SEQUENCE</scope>
    <source>
        <strain evidence="1">CtnCN2</strain>
    </source>
</reference>
<dbReference type="InterPro" id="IPR056209">
    <property type="entry name" value="SU10_adaptor"/>
</dbReference>
<organism evidence="1">
    <name type="scientific">Podoviridae sp. ctnCN2</name>
    <dbReference type="NCBI Taxonomy" id="2825274"/>
    <lineage>
        <taxon>Viruses</taxon>
        <taxon>Duplodnaviria</taxon>
        <taxon>Heunggongvirae</taxon>
        <taxon>Uroviricota</taxon>
        <taxon>Caudoviricetes</taxon>
    </lineage>
</organism>
<evidence type="ECO:0000313" key="1">
    <source>
        <dbReference type="EMBL" id="DAE07519.1"/>
    </source>
</evidence>
<name>A0A8S5PK00_9CAUD</name>
<protein>
    <submittedName>
        <fullName evidence="1">Head to tail adaptor</fullName>
    </submittedName>
</protein>
<accession>A0A8S5PK00</accession>
<sequence length="225" mass="25769">MRNLLLTYARDLDDAYPGYEFSIWSAEQLLGYFNEALCLIATKRPDMFTEQKIVPVDTCNRYVDACDCVKVLDVLGQCDKNGKNVRPVQRRKERATVWAQNKKHQNFTREISSYELLEKSSLIRVYPANLDPTAEMWVLIRCAVEPKAYSLTDAAPDERCAFLAAACQWVLYRAKAIDGEFSQTMKTQSDSHGDMFAKILNMTEQSDNDYDEKYRGHPAPANKRG</sequence>
<dbReference type="Pfam" id="PF24175">
    <property type="entry name" value="SU10_adaptor"/>
    <property type="match status" value="1"/>
</dbReference>